<sequence>MCSILAFSIDFLQSPPSADCACKHTAAALLDLEATIRRNELEIYTSVSCLWVKRKRITENAVLMEDVKFQKSEYGKIPKDFQTPHD</sequence>
<accession>A0A3M6U8V4</accession>
<proteinExistence type="predicted"/>
<evidence type="ECO:0000313" key="1">
    <source>
        <dbReference type="EMBL" id="RMX49898.1"/>
    </source>
</evidence>
<gene>
    <name evidence="1" type="ORF">pdam_00025402</name>
</gene>
<keyword evidence="2" id="KW-1185">Reference proteome</keyword>
<name>A0A3M6U8V4_POCDA</name>
<dbReference type="Proteomes" id="UP000275408">
    <property type="component" value="Unassembled WGS sequence"/>
</dbReference>
<reference evidence="1 2" key="1">
    <citation type="journal article" date="2018" name="Sci. Rep.">
        <title>Comparative analysis of the Pocillopora damicornis genome highlights role of immune system in coral evolution.</title>
        <authorList>
            <person name="Cunning R."/>
            <person name="Bay R.A."/>
            <person name="Gillette P."/>
            <person name="Baker A.C."/>
            <person name="Traylor-Knowles N."/>
        </authorList>
    </citation>
    <scope>NUCLEOTIDE SEQUENCE [LARGE SCALE GENOMIC DNA]</scope>
    <source>
        <strain evidence="1">RSMAS</strain>
        <tissue evidence="1">Whole animal</tissue>
    </source>
</reference>
<organism evidence="1 2">
    <name type="scientific">Pocillopora damicornis</name>
    <name type="common">Cauliflower coral</name>
    <name type="synonym">Millepora damicornis</name>
    <dbReference type="NCBI Taxonomy" id="46731"/>
    <lineage>
        <taxon>Eukaryota</taxon>
        <taxon>Metazoa</taxon>
        <taxon>Cnidaria</taxon>
        <taxon>Anthozoa</taxon>
        <taxon>Hexacorallia</taxon>
        <taxon>Scleractinia</taxon>
        <taxon>Astrocoeniina</taxon>
        <taxon>Pocilloporidae</taxon>
        <taxon>Pocillopora</taxon>
    </lineage>
</organism>
<dbReference type="AlphaFoldDB" id="A0A3M6U8V4"/>
<evidence type="ECO:0000313" key="2">
    <source>
        <dbReference type="Proteomes" id="UP000275408"/>
    </source>
</evidence>
<dbReference type="EMBL" id="RCHS01002032">
    <property type="protein sequence ID" value="RMX49898.1"/>
    <property type="molecule type" value="Genomic_DNA"/>
</dbReference>
<protein>
    <submittedName>
        <fullName evidence="1">Uncharacterized protein</fullName>
    </submittedName>
</protein>
<comment type="caution">
    <text evidence="1">The sequence shown here is derived from an EMBL/GenBank/DDBJ whole genome shotgun (WGS) entry which is preliminary data.</text>
</comment>